<dbReference type="PANTHER" id="PTHR12327:SF0">
    <property type="entry name" value="ALPHA-TUBULIN N-ACETYLTRANSFERASE 1"/>
    <property type="match status" value="1"/>
</dbReference>
<dbReference type="InterPro" id="IPR007965">
    <property type="entry name" value="GNAT_ATAT"/>
</dbReference>
<evidence type="ECO:0000313" key="5">
    <source>
        <dbReference type="Proteomes" id="UP001165122"/>
    </source>
</evidence>
<dbReference type="Gene3D" id="3.40.630.30">
    <property type="match status" value="1"/>
</dbReference>
<dbReference type="InterPro" id="IPR038746">
    <property type="entry name" value="Atat"/>
</dbReference>
<evidence type="ECO:0000256" key="2">
    <source>
        <dbReference type="ARBA" id="ARBA00023315"/>
    </source>
</evidence>
<dbReference type="Pfam" id="PF05301">
    <property type="entry name" value="Acetyltransf_16"/>
    <property type="match status" value="1"/>
</dbReference>
<comment type="caution">
    <text evidence="4">The sequence shown here is derived from an EMBL/GenBank/DDBJ whole genome shotgun (WGS) entry which is preliminary data.</text>
</comment>
<name>A0A9W7EJL5_9STRA</name>
<dbReference type="PANTHER" id="PTHR12327">
    <property type="entry name" value="ALPHA-TUBULIN N-ACETYLTRANSFERASE 1"/>
    <property type="match status" value="1"/>
</dbReference>
<keyword evidence="2" id="KW-0012">Acyltransferase</keyword>
<protein>
    <recommendedName>
        <fullName evidence="3">N-acetyltransferase domain-containing protein</fullName>
    </recommendedName>
</protein>
<feature type="domain" description="N-acetyltransferase" evidence="3">
    <location>
        <begin position="1"/>
        <end position="182"/>
    </location>
</feature>
<dbReference type="Proteomes" id="UP001165122">
    <property type="component" value="Unassembled WGS sequence"/>
</dbReference>
<dbReference type="AlphaFoldDB" id="A0A9W7EJL5"/>
<keyword evidence="1" id="KW-0808">Transferase</keyword>
<organism evidence="4 5">
    <name type="scientific">Triparma laevis f. longispina</name>
    <dbReference type="NCBI Taxonomy" id="1714387"/>
    <lineage>
        <taxon>Eukaryota</taxon>
        <taxon>Sar</taxon>
        <taxon>Stramenopiles</taxon>
        <taxon>Ochrophyta</taxon>
        <taxon>Bolidophyceae</taxon>
        <taxon>Parmales</taxon>
        <taxon>Triparmaceae</taxon>
        <taxon>Triparma</taxon>
    </lineage>
</organism>
<accession>A0A9W7EJL5</accession>
<keyword evidence="5" id="KW-1185">Reference proteome</keyword>
<dbReference type="GO" id="GO:0019799">
    <property type="term" value="F:tubulin N-acetyltransferase activity"/>
    <property type="evidence" value="ECO:0007669"/>
    <property type="project" value="InterPro"/>
</dbReference>
<sequence>MSSPTIKTWTSENPPSIDIWMSIDILGVKSGESQELKTPITSSTLFSHPKALSESQTIYTLHSPSLLVSPSSPSSPSPTSLLGYAKTGLKDLWFYDPSNLKSSLKQYPSTLALLDIYVDVQRKGYGKILMDHVYESNPNSVEGRKMVYDRPSRMLPGFLKKNYGLEGGEKQNNGFMLFKEFFD</sequence>
<evidence type="ECO:0000259" key="3">
    <source>
        <dbReference type="PROSITE" id="PS51730"/>
    </source>
</evidence>
<gene>
    <name evidence="4" type="ORF">TrLO_g8394</name>
</gene>
<proteinExistence type="predicted"/>
<dbReference type="GO" id="GO:0005874">
    <property type="term" value="C:microtubule"/>
    <property type="evidence" value="ECO:0007669"/>
    <property type="project" value="InterPro"/>
</dbReference>
<evidence type="ECO:0000313" key="4">
    <source>
        <dbReference type="EMBL" id="GMH79318.1"/>
    </source>
</evidence>
<dbReference type="OrthoDB" id="447510at2759"/>
<evidence type="ECO:0000256" key="1">
    <source>
        <dbReference type="ARBA" id="ARBA00022679"/>
    </source>
</evidence>
<reference evidence="5" key="1">
    <citation type="journal article" date="2023" name="Commun. Biol.">
        <title>Genome analysis of Parmales, the sister group of diatoms, reveals the evolutionary specialization of diatoms from phago-mixotrophs to photoautotrophs.</title>
        <authorList>
            <person name="Ban H."/>
            <person name="Sato S."/>
            <person name="Yoshikawa S."/>
            <person name="Yamada K."/>
            <person name="Nakamura Y."/>
            <person name="Ichinomiya M."/>
            <person name="Sato N."/>
            <person name="Blanc-Mathieu R."/>
            <person name="Endo H."/>
            <person name="Kuwata A."/>
            <person name="Ogata H."/>
        </authorList>
    </citation>
    <scope>NUCLEOTIDE SEQUENCE [LARGE SCALE GENOMIC DNA]</scope>
    <source>
        <strain evidence="5">NIES 3700</strain>
    </source>
</reference>
<dbReference type="PROSITE" id="PS51730">
    <property type="entry name" value="GNAT_ATAT"/>
    <property type="match status" value="1"/>
</dbReference>
<dbReference type="EMBL" id="BRXW01000916">
    <property type="protein sequence ID" value="GMH79318.1"/>
    <property type="molecule type" value="Genomic_DNA"/>
</dbReference>